<organism evidence="1 2">
    <name type="scientific">Shewanella colwelliana</name>
    <name type="common">Alteromonas colwelliana</name>
    <dbReference type="NCBI Taxonomy" id="23"/>
    <lineage>
        <taxon>Bacteria</taxon>
        <taxon>Pseudomonadati</taxon>
        <taxon>Pseudomonadota</taxon>
        <taxon>Gammaproteobacteria</taxon>
        <taxon>Alteromonadales</taxon>
        <taxon>Shewanellaceae</taxon>
        <taxon>Shewanella</taxon>
    </lineage>
</organism>
<dbReference type="OrthoDB" id="5824039at2"/>
<proteinExistence type="predicted"/>
<comment type="caution">
    <text evidence="1">The sequence shown here is derived from an EMBL/GenBank/DDBJ whole genome shotgun (WGS) entry which is preliminary data.</text>
</comment>
<name>A0A1E5IXZ9_SHECO</name>
<dbReference type="RefSeq" id="WP_069670172.1">
    <property type="nucleotide sequence ID" value="NZ_MCBT01000007.1"/>
</dbReference>
<sequence length="312" mass="36331">MSNVTYLSGWDASLCFQMNDGENRRCDLNRLLFKGYPRTEHIQQGKPVESAHRDGVILQFKERFQERLEEGASHSTLYDHYRALSLYLKWCDKNDIEAFLQHSIEAYMASCFEKVRLGLLKASTYTLTLSMISRLFQNYFDYPSHWFLNIPTMGRKDTESFEAYSRSDLRQLLPFLRKLFNQTTAQFLENPQKHINAGKCVSTMTFSWLDKEYKLCGAISKMMCAATYLMSYYTYSNASVIFQLKRPKNVSISVGEQWYQMPAFKRRSFKRVHLEMGGHNNLDCSGQLILATILEFNQNNRSDSLGVSPPLY</sequence>
<evidence type="ECO:0000313" key="2">
    <source>
        <dbReference type="Proteomes" id="UP000095230"/>
    </source>
</evidence>
<protein>
    <submittedName>
        <fullName evidence="1">Uncharacterized protein</fullName>
    </submittedName>
</protein>
<dbReference type="EMBL" id="MCBT01000007">
    <property type="protein sequence ID" value="OEG75462.1"/>
    <property type="molecule type" value="Genomic_DNA"/>
</dbReference>
<reference evidence="1 2" key="1">
    <citation type="submission" date="2016-07" db="EMBL/GenBank/DDBJ databases">
        <title>Whole-genome of two Shewanella species isolated from a digestive organ of sea cucumber Apostichopus japonicus Selenka 1867.</title>
        <authorList>
            <person name="Hong H.-H."/>
            <person name="Choi H."/>
            <person name="Cheon S."/>
            <person name="Oh J.-S."/>
            <person name="Lee H.-G."/>
            <person name="Park C."/>
        </authorList>
    </citation>
    <scope>NUCLEOTIDE SEQUENCE [LARGE SCALE GENOMIC DNA]</scope>
    <source>
        <strain evidence="1 2">CSB03KR</strain>
    </source>
</reference>
<dbReference type="STRING" id="23.BEL05_08495"/>
<evidence type="ECO:0000313" key="1">
    <source>
        <dbReference type="EMBL" id="OEG75462.1"/>
    </source>
</evidence>
<accession>A0A1E5IXZ9</accession>
<dbReference type="Proteomes" id="UP000095230">
    <property type="component" value="Unassembled WGS sequence"/>
</dbReference>
<gene>
    <name evidence="1" type="ORF">BEL05_08495</name>
</gene>
<dbReference type="AlphaFoldDB" id="A0A1E5IXZ9"/>